<dbReference type="Proteomes" id="UP000267003">
    <property type="component" value="Unassembled WGS sequence"/>
</dbReference>
<name>A0A3A8PJ33_9BACT</name>
<dbReference type="RefSeq" id="WP_120559585.1">
    <property type="nucleotide sequence ID" value="NZ_RAWK01000285.1"/>
</dbReference>
<sequence>MDTKVIRVDLLHEVDALILSGETMRAIGFIKNGMQCRLYDAVELMEARSRELEEIHESWRQSRLAYRQTLTPGYWRSHALTNLEALPQPPLALEALWDGDSYGWILLVNAILPGASHEHPRFTAVQLVAMQGPSSHMGEVALEIGRVAQDRWKVPLYFPFREPSLSESRWWDAHPS</sequence>
<comment type="caution">
    <text evidence="1">The sequence shown here is derived from an EMBL/GenBank/DDBJ whole genome shotgun (WGS) entry which is preliminary data.</text>
</comment>
<reference evidence="2" key="1">
    <citation type="submission" date="2018-09" db="EMBL/GenBank/DDBJ databases">
        <authorList>
            <person name="Livingstone P.G."/>
            <person name="Whitworth D.E."/>
        </authorList>
    </citation>
    <scope>NUCLEOTIDE SEQUENCE [LARGE SCALE GENOMIC DNA]</scope>
    <source>
        <strain evidence="2">AB050A</strain>
    </source>
</reference>
<protein>
    <submittedName>
        <fullName evidence="1">Uncharacterized protein</fullName>
    </submittedName>
</protein>
<organism evidence="1 2">
    <name type="scientific">Corallococcus aberystwythensis</name>
    <dbReference type="NCBI Taxonomy" id="2316722"/>
    <lineage>
        <taxon>Bacteria</taxon>
        <taxon>Pseudomonadati</taxon>
        <taxon>Myxococcota</taxon>
        <taxon>Myxococcia</taxon>
        <taxon>Myxococcales</taxon>
        <taxon>Cystobacterineae</taxon>
        <taxon>Myxococcaceae</taxon>
        <taxon>Corallococcus</taxon>
    </lineage>
</organism>
<dbReference type="AlphaFoldDB" id="A0A3A8PJ33"/>
<gene>
    <name evidence="1" type="ORF">D7W81_34155</name>
</gene>
<evidence type="ECO:0000313" key="2">
    <source>
        <dbReference type="Proteomes" id="UP000267003"/>
    </source>
</evidence>
<accession>A0A3A8PJ33</accession>
<dbReference type="OrthoDB" id="5519310at2"/>
<evidence type="ECO:0000313" key="1">
    <source>
        <dbReference type="EMBL" id="RKH56353.1"/>
    </source>
</evidence>
<dbReference type="EMBL" id="RAWK01000285">
    <property type="protein sequence ID" value="RKH56353.1"/>
    <property type="molecule type" value="Genomic_DNA"/>
</dbReference>
<proteinExistence type="predicted"/>
<keyword evidence="2" id="KW-1185">Reference proteome</keyword>